<keyword evidence="5" id="KW-1185">Reference proteome</keyword>
<keyword evidence="2" id="KW-0547">Nucleotide-binding</keyword>
<gene>
    <name evidence="4" type="ORF">DAPPUDRAFT_332348</name>
</gene>
<name>E9HPQ9_DAPPU</name>
<dbReference type="InterPro" id="IPR027417">
    <property type="entry name" value="P-loop_NTPase"/>
</dbReference>
<accession>E9HPQ9</accession>
<dbReference type="Proteomes" id="UP000000305">
    <property type="component" value="Unassembled WGS sequence"/>
</dbReference>
<comment type="similarity">
    <text evidence="1">Belongs to the AFG1 ATPase family.</text>
</comment>
<reference evidence="4 5" key="1">
    <citation type="journal article" date="2011" name="Science">
        <title>The ecoresponsive genome of Daphnia pulex.</title>
        <authorList>
            <person name="Colbourne J.K."/>
            <person name="Pfrender M.E."/>
            <person name="Gilbert D."/>
            <person name="Thomas W.K."/>
            <person name="Tucker A."/>
            <person name="Oakley T.H."/>
            <person name="Tokishita S."/>
            <person name="Aerts A."/>
            <person name="Arnold G.J."/>
            <person name="Basu M.K."/>
            <person name="Bauer D.J."/>
            <person name="Caceres C.E."/>
            <person name="Carmel L."/>
            <person name="Casola C."/>
            <person name="Choi J.H."/>
            <person name="Detter J.C."/>
            <person name="Dong Q."/>
            <person name="Dusheyko S."/>
            <person name="Eads B.D."/>
            <person name="Frohlich T."/>
            <person name="Geiler-Samerotte K.A."/>
            <person name="Gerlach D."/>
            <person name="Hatcher P."/>
            <person name="Jogdeo S."/>
            <person name="Krijgsveld J."/>
            <person name="Kriventseva E.V."/>
            <person name="Kultz D."/>
            <person name="Laforsch C."/>
            <person name="Lindquist E."/>
            <person name="Lopez J."/>
            <person name="Manak J.R."/>
            <person name="Muller J."/>
            <person name="Pangilinan J."/>
            <person name="Patwardhan R.P."/>
            <person name="Pitluck S."/>
            <person name="Pritham E.J."/>
            <person name="Rechtsteiner A."/>
            <person name="Rho M."/>
            <person name="Rogozin I.B."/>
            <person name="Sakarya O."/>
            <person name="Salamov A."/>
            <person name="Schaack S."/>
            <person name="Shapiro H."/>
            <person name="Shiga Y."/>
            <person name="Skalitzky C."/>
            <person name="Smith Z."/>
            <person name="Souvorov A."/>
            <person name="Sung W."/>
            <person name="Tang Z."/>
            <person name="Tsuchiya D."/>
            <person name="Tu H."/>
            <person name="Vos H."/>
            <person name="Wang M."/>
            <person name="Wolf Y.I."/>
            <person name="Yamagata H."/>
            <person name="Yamada T."/>
            <person name="Ye Y."/>
            <person name="Shaw J.R."/>
            <person name="Andrews J."/>
            <person name="Crease T.J."/>
            <person name="Tang H."/>
            <person name="Lucas S.M."/>
            <person name="Robertson H.M."/>
            <person name="Bork P."/>
            <person name="Koonin E.V."/>
            <person name="Zdobnov E.M."/>
            <person name="Grigoriev I.V."/>
            <person name="Lynch M."/>
            <person name="Boore J.L."/>
        </authorList>
    </citation>
    <scope>NUCLEOTIDE SEQUENCE [LARGE SCALE GENOMIC DNA]</scope>
</reference>
<dbReference type="InParanoid" id="E9HPQ9"/>
<dbReference type="eggNOG" id="KOG2383">
    <property type="taxonomic scope" value="Eukaryota"/>
</dbReference>
<proteinExistence type="inferred from homology"/>
<dbReference type="Pfam" id="PF03969">
    <property type="entry name" value="AFG1_ATPase"/>
    <property type="match status" value="1"/>
</dbReference>
<evidence type="ECO:0000256" key="1">
    <source>
        <dbReference type="ARBA" id="ARBA00010322"/>
    </source>
</evidence>
<evidence type="ECO:0000313" key="4">
    <source>
        <dbReference type="EMBL" id="EFX66268.1"/>
    </source>
</evidence>
<sequence length="446" mass="50658">MTNDIILFSHFGPKLAFLARGQRGFATAEPKEVIDSGPLATYQARIKSGHLLEDKHQLEAILKLQDTFDSIQDYTPANQPGLLSRWLGIRKDVDAPKGLYIHGAVGGGKTMIMDLFHDTAPTDKKKRVHFNSFMLDIHRRIHSLKNNFVRNSGDKNSRANHYDPIPPVASNIAEESWLICFDEFQVTDIGDAMILKRLFTELFSRGVIVVATSNRPPEDLYKNGLQRTNFLPFIRVLTDHCNVHCLDSGIDYRQLAAASGGQKFYFSSEDGRAEEEVNRLFKLLCSKENDTVRSRSFIVQGRHVTFNRACGRVLDCHFEEICDRPLGAVDYLQLSQIFHTVIVRGVPQLNLKIKSPARRFITLIDTLYDSRVRVIISAERPLSQLFSKEKDDAHQQSLLIDASNIEGNQGASIFTGEEELFAYDRTVSRLSEMQTQEYWAMWDKSS</sequence>
<dbReference type="PhylomeDB" id="E9HPQ9"/>
<dbReference type="KEGG" id="dpx:DAPPUDRAFT_332348"/>
<organism evidence="4 5">
    <name type="scientific">Daphnia pulex</name>
    <name type="common">Water flea</name>
    <dbReference type="NCBI Taxonomy" id="6669"/>
    <lineage>
        <taxon>Eukaryota</taxon>
        <taxon>Metazoa</taxon>
        <taxon>Ecdysozoa</taxon>
        <taxon>Arthropoda</taxon>
        <taxon>Crustacea</taxon>
        <taxon>Branchiopoda</taxon>
        <taxon>Diplostraca</taxon>
        <taxon>Cladocera</taxon>
        <taxon>Anomopoda</taxon>
        <taxon>Daphniidae</taxon>
        <taxon>Daphnia</taxon>
    </lineage>
</organism>
<dbReference type="EMBL" id="GL732709">
    <property type="protein sequence ID" value="EFX66268.1"/>
    <property type="molecule type" value="Genomic_DNA"/>
</dbReference>
<dbReference type="AlphaFoldDB" id="E9HPQ9"/>
<dbReference type="GO" id="GO:0005737">
    <property type="term" value="C:cytoplasm"/>
    <property type="evidence" value="ECO:0000318"/>
    <property type="project" value="GO_Central"/>
</dbReference>
<dbReference type="STRING" id="6669.E9HPQ9"/>
<dbReference type="GO" id="GO:0005524">
    <property type="term" value="F:ATP binding"/>
    <property type="evidence" value="ECO:0007669"/>
    <property type="project" value="UniProtKB-KW"/>
</dbReference>
<evidence type="ECO:0000256" key="3">
    <source>
        <dbReference type="ARBA" id="ARBA00022840"/>
    </source>
</evidence>
<dbReference type="HOGENOM" id="CLU_008681_3_0_1"/>
<dbReference type="Gene3D" id="3.40.50.300">
    <property type="entry name" value="P-loop containing nucleotide triphosphate hydrolases"/>
    <property type="match status" value="1"/>
</dbReference>
<evidence type="ECO:0000256" key="2">
    <source>
        <dbReference type="ARBA" id="ARBA00022741"/>
    </source>
</evidence>
<dbReference type="PANTHER" id="PTHR12169">
    <property type="entry name" value="ATPASE N2B"/>
    <property type="match status" value="1"/>
</dbReference>
<keyword evidence="3" id="KW-0067">ATP-binding</keyword>
<dbReference type="FunCoup" id="E9HPQ9">
    <property type="interactions" value="2167"/>
</dbReference>
<dbReference type="PANTHER" id="PTHR12169:SF6">
    <property type="entry name" value="AFG1-LIKE ATPASE"/>
    <property type="match status" value="1"/>
</dbReference>
<dbReference type="FunFam" id="3.40.50.300:FF:003041">
    <property type="entry name" value="Predicted protein"/>
    <property type="match status" value="1"/>
</dbReference>
<dbReference type="SUPFAM" id="SSF52540">
    <property type="entry name" value="P-loop containing nucleoside triphosphate hydrolases"/>
    <property type="match status" value="1"/>
</dbReference>
<evidence type="ECO:0000313" key="5">
    <source>
        <dbReference type="Proteomes" id="UP000000305"/>
    </source>
</evidence>
<dbReference type="OMA" id="ARRFINM"/>
<dbReference type="InterPro" id="IPR005654">
    <property type="entry name" value="ATPase_AFG1-like"/>
</dbReference>
<dbReference type="NCBIfam" id="NF040713">
    <property type="entry name" value="ZapE"/>
    <property type="match status" value="1"/>
</dbReference>
<evidence type="ECO:0008006" key="6">
    <source>
        <dbReference type="Google" id="ProtNLM"/>
    </source>
</evidence>
<dbReference type="GO" id="GO:0005739">
    <property type="term" value="C:mitochondrion"/>
    <property type="evidence" value="ECO:0000318"/>
    <property type="project" value="GO_Central"/>
</dbReference>
<protein>
    <recommendedName>
        <fullName evidence="6">ATPase N2B</fullName>
    </recommendedName>
</protein>
<dbReference type="OrthoDB" id="548867at2759"/>
<dbReference type="GO" id="GO:0016887">
    <property type="term" value="F:ATP hydrolysis activity"/>
    <property type="evidence" value="ECO:0000318"/>
    <property type="project" value="GO_Central"/>
</dbReference>